<dbReference type="EMBL" id="CAJNOK010058055">
    <property type="protein sequence ID" value="CAF1628117.1"/>
    <property type="molecule type" value="Genomic_DNA"/>
</dbReference>
<name>A0A8S2WN70_9BILA</name>
<dbReference type="EMBL" id="CAJOBA010083487">
    <property type="protein sequence ID" value="CAF4452459.1"/>
    <property type="molecule type" value="Genomic_DNA"/>
</dbReference>
<comment type="caution">
    <text evidence="2">The sequence shown here is derived from an EMBL/GenBank/DDBJ whole genome shotgun (WGS) entry which is preliminary data.</text>
</comment>
<dbReference type="AlphaFoldDB" id="A0A8S2WN70"/>
<gene>
    <name evidence="1" type="ORF">OVA965_LOCUS43567</name>
    <name evidence="2" type="ORF">TMI583_LOCUS45885</name>
</gene>
<protein>
    <submittedName>
        <fullName evidence="2">Uncharacterized protein</fullName>
    </submittedName>
</protein>
<dbReference type="Proteomes" id="UP000682733">
    <property type="component" value="Unassembled WGS sequence"/>
</dbReference>
<evidence type="ECO:0000313" key="3">
    <source>
        <dbReference type="Proteomes" id="UP000682733"/>
    </source>
</evidence>
<accession>A0A8S2WN70</accession>
<evidence type="ECO:0000313" key="2">
    <source>
        <dbReference type="EMBL" id="CAF4452459.1"/>
    </source>
</evidence>
<reference evidence="2" key="1">
    <citation type="submission" date="2021-02" db="EMBL/GenBank/DDBJ databases">
        <authorList>
            <person name="Nowell W R."/>
        </authorList>
    </citation>
    <scope>NUCLEOTIDE SEQUENCE</scope>
</reference>
<feature type="non-terminal residue" evidence="2">
    <location>
        <position position="1"/>
    </location>
</feature>
<evidence type="ECO:0000313" key="1">
    <source>
        <dbReference type="EMBL" id="CAF1628117.1"/>
    </source>
</evidence>
<proteinExistence type="predicted"/>
<dbReference type="Proteomes" id="UP000677228">
    <property type="component" value="Unassembled WGS sequence"/>
</dbReference>
<sequence length="72" mass="7642">AYAAYAYAAAAYAAAAYAAYAGVYDWHSALAASSLSQFLLSLSSSSEQCCDESEMPSGAMDHLRDRSIVCCW</sequence>
<organism evidence="2 3">
    <name type="scientific">Didymodactylos carnosus</name>
    <dbReference type="NCBI Taxonomy" id="1234261"/>
    <lineage>
        <taxon>Eukaryota</taxon>
        <taxon>Metazoa</taxon>
        <taxon>Spiralia</taxon>
        <taxon>Gnathifera</taxon>
        <taxon>Rotifera</taxon>
        <taxon>Eurotatoria</taxon>
        <taxon>Bdelloidea</taxon>
        <taxon>Philodinida</taxon>
        <taxon>Philodinidae</taxon>
        <taxon>Didymodactylos</taxon>
    </lineage>
</organism>